<feature type="compositionally biased region" description="Polar residues" evidence="1">
    <location>
        <begin position="110"/>
        <end position="145"/>
    </location>
</feature>
<feature type="compositionally biased region" description="Polar residues" evidence="1">
    <location>
        <begin position="1273"/>
        <end position="1282"/>
    </location>
</feature>
<feature type="compositionally biased region" description="Basic and acidic residues" evidence="1">
    <location>
        <begin position="291"/>
        <end position="313"/>
    </location>
</feature>
<feature type="compositionally biased region" description="Basic and acidic residues" evidence="1">
    <location>
        <begin position="592"/>
        <end position="601"/>
    </location>
</feature>
<name>A0AAQ6INC2_ANATE</name>
<feature type="compositionally biased region" description="Basic and acidic residues" evidence="1">
    <location>
        <begin position="362"/>
        <end position="373"/>
    </location>
</feature>
<feature type="compositionally biased region" description="Polar residues" evidence="1">
    <location>
        <begin position="438"/>
        <end position="447"/>
    </location>
</feature>
<feature type="compositionally biased region" description="Polar residues" evidence="1">
    <location>
        <begin position="178"/>
        <end position="216"/>
    </location>
</feature>
<organism evidence="3 4">
    <name type="scientific">Anabas testudineus</name>
    <name type="common">Climbing perch</name>
    <name type="synonym">Anthias testudineus</name>
    <dbReference type="NCBI Taxonomy" id="64144"/>
    <lineage>
        <taxon>Eukaryota</taxon>
        <taxon>Metazoa</taxon>
        <taxon>Chordata</taxon>
        <taxon>Craniata</taxon>
        <taxon>Vertebrata</taxon>
        <taxon>Euteleostomi</taxon>
        <taxon>Actinopterygii</taxon>
        <taxon>Neopterygii</taxon>
        <taxon>Teleostei</taxon>
        <taxon>Neoteleostei</taxon>
        <taxon>Acanthomorphata</taxon>
        <taxon>Anabantaria</taxon>
        <taxon>Anabantiformes</taxon>
        <taxon>Anabantoidei</taxon>
        <taxon>Anabantidae</taxon>
        <taxon>Anabas</taxon>
    </lineage>
</organism>
<feature type="compositionally biased region" description="Basic and acidic residues" evidence="1">
    <location>
        <begin position="1044"/>
        <end position="1055"/>
    </location>
</feature>
<feature type="compositionally biased region" description="Polar residues" evidence="1">
    <location>
        <begin position="1058"/>
        <end position="1067"/>
    </location>
</feature>
<dbReference type="InterPro" id="IPR040006">
    <property type="entry name" value="TNKS1BP1-like"/>
</dbReference>
<feature type="compositionally biased region" description="Polar residues" evidence="1">
    <location>
        <begin position="374"/>
        <end position="387"/>
    </location>
</feature>
<feature type="compositionally biased region" description="Polar residues" evidence="1">
    <location>
        <begin position="246"/>
        <end position="259"/>
    </location>
</feature>
<feature type="compositionally biased region" description="Low complexity" evidence="1">
    <location>
        <begin position="1402"/>
        <end position="1413"/>
    </location>
</feature>
<dbReference type="InterPro" id="IPR032764">
    <property type="entry name" value="Tankyrase-bd_C"/>
</dbReference>
<protein>
    <recommendedName>
        <fullName evidence="2">HSA domain-containing protein</fullName>
    </recommendedName>
</protein>
<evidence type="ECO:0000256" key="1">
    <source>
        <dbReference type="SAM" id="MobiDB-lite"/>
    </source>
</evidence>
<feature type="compositionally biased region" description="Polar residues" evidence="1">
    <location>
        <begin position="1334"/>
        <end position="1345"/>
    </location>
</feature>
<feature type="compositionally biased region" description="Polar residues" evidence="1">
    <location>
        <begin position="68"/>
        <end position="86"/>
    </location>
</feature>
<dbReference type="PROSITE" id="PS51204">
    <property type="entry name" value="HSA"/>
    <property type="match status" value="1"/>
</dbReference>
<feature type="compositionally biased region" description="Polar residues" evidence="1">
    <location>
        <begin position="556"/>
        <end position="570"/>
    </location>
</feature>
<dbReference type="GeneTree" id="ENSGT00940000172127"/>
<feature type="compositionally biased region" description="Acidic residues" evidence="1">
    <location>
        <begin position="1213"/>
        <end position="1227"/>
    </location>
</feature>
<accession>A0AAQ6INC2</accession>
<feature type="compositionally biased region" description="Basic and acidic residues" evidence="1">
    <location>
        <begin position="575"/>
        <end position="585"/>
    </location>
</feature>
<feature type="compositionally biased region" description="Basic and acidic residues" evidence="1">
    <location>
        <begin position="697"/>
        <end position="799"/>
    </location>
</feature>
<feature type="region of interest" description="Disordered" evidence="1">
    <location>
        <begin position="815"/>
        <end position="927"/>
    </location>
</feature>
<feature type="region of interest" description="Disordered" evidence="1">
    <location>
        <begin position="1"/>
        <end position="799"/>
    </location>
</feature>
<evidence type="ECO:0000313" key="3">
    <source>
        <dbReference type="Ensembl" id="ENSATEP00000075068.1"/>
    </source>
</evidence>
<feature type="compositionally biased region" description="Basic and acidic residues" evidence="1">
    <location>
        <begin position="950"/>
        <end position="1037"/>
    </location>
</feature>
<feature type="compositionally biased region" description="Polar residues" evidence="1">
    <location>
        <begin position="267"/>
        <end position="284"/>
    </location>
</feature>
<reference evidence="3" key="3">
    <citation type="submission" date="2025-09" db="UniProtKB">
        <authorList>
            <consortium name="Ensembl"/>
        </authorList>
    </citation>
    <scope>IDENTIFICATION</scope>
</reference>
<dbReference type="PANTHER" id="PTHR22042">
    <property type="entry name" value="TANKYRASE 1 BINDING PROTEIN"/>
    <property type="match status" value="1"/>
</dbReference>
<dbReference type="Ensembl" id="ENSATET00000080621.1">
    <property type="protein sequence ID" value="ENSATEP00000075068.1"/>
    <property type="gene ID" value="ENSATEG00000023790.3"/>
</dbReference>
<reference evidence="3 4" key="1">
    <citation type="submission" date="2021-04" db="EMBL/GenBank/DDBJ databases">
        <authorList>
            <consortium name="Wellcome Sanger Institute Data Sharing"/>
        </authorList>
    </citation>
    <scope>NUCLEOTIDE SEQUENCE [LARGE SCALE GENOMIC DNA]</scope>
</reference>
<sequence length="1442" mass="165214">MDSSIETSRPGSTLTPKLPQGPKPRLAPKPFSLQKKSTIRSIQAPRTASKPTINQSDKVEATGVPRVTLTTPAQKPPLQTTPSDTKPSLEDNSKTTNVSNERPHREDTPKSNAAQVKSDPAPQTTEVPKETLNSPAQKPPQQTIPTDLKPSPVSEHVKDKPKTTNVSNESQHGEDTPKSNAAQVKSDPAPQTTEVPKETLNSPAQKPPQQTITTDLKPSPVSEHVKDKPKTTNVSNESPHREDTPKSSAAQVKSDTAPKTTDVPKETLNSPAQKPPQQTITTDLKPSPVSEHVKDKPKTTKESNESPHREDTPKSSAAQVKSDTAPKTTPPKETPKFNAVQREDPNILTNLKAPADTVTNSEQKDEKMKEDKTSVIQKSEPSGSDSPSADKPTYQWGGTRRRLSSKLTSKFESGGLPVSPQPTITVPTTYTKDKINKPVSSAPEQSQPTPEPPNRENNEEGLDCSGGGSIKRRISQLFDSASRPEVVTKKEEPEIVTGGGGVKERIKNWVVETDSEEPKPQVAPRTRSRSIDSPTSPEPKKIPKLAPVEPPAAGTPSASSEVSPVKQPTETPVEAPKDAAEKPQERTAVTPGEHEQNKSAEVEVQLCNHNQSIDQTATNQGESDSTESPRSALKRNNTKRRSVRFGIVETDDGDPPLILGSPSDSSSEEEDVPGEKSEKNIPVSVPVYRRVGSFLNKDNELQKKEEEEQKHLEFEKRLKAEESEQARLRSEEERKKKEEEEREEELRHREEEKRREEERARERLKEEEVKRERMKREEEQLRKDQEEREKERQREEERKKEILRQEEIERERLRKEAEEKERERQRQEEERKRQELEKRIQQEKEEEMERMRQIEKQREEERKRQEVEKRIQQEKEEEMERMRQIEKKREEERKRQELEKRIQQEKEEEMERMRQIEKKREEERKRQELEKRIQQEKEEEMERMRQIEKLREEERKRQELEKRIQQEKEEEMERMRQIEKKREEERREEERKKLLEKERVEEQERKMRAKELEEKLKIEEEREKEERKVNLQERAKEASNLISFDHDDVTQKPETPHSPLTKTSDPPESQIEIVYDDFSVKKSRMEVDFDDFSVKPKRWGSQAKVETPPVRTWRAEPVDKEEEEVLVPVNVHRQESKVPEWEAKPDSPEPTAATEEEEEKEEQRPQEEQLISMELEEEAEKDEKDSEDELDTEEDESQDEDTQEAQVNSYCVNEEDKDTDALIETEPDQQNGVCEHTTETDSPKPAPEVSPQDAETPDFHSEPDFSPFPESSTPLLDTSAQRSKVDLGRRRSRTRPSRSLRLAHTKNEKDVSSKQGDSDSEEEQPKSKMVCSPSPASQRVPTVLQSPAALIAQLKRRKGGGGAATEDITEEDKQREEKESQREEVAQSPSQLPRSPRTASHLAGAALVLPPLGSTDGRAVSSPAWLKELKSKKRLSQYDSEA</sequence>
<reference evidence="3" key="2">
    <citation type="submission" date="2025-08" db="UniProtKB">
        <authorList>
            <consortium name="Ensembl"/>
        </authorList>
    </citation>
    <scope>IDENTIFICATION</scope>
</reference>
<feature type="compositionally biased region" description="Basic residues" evidence="1">
    <location>
        <begin position="632"/>
        <end position="643"/>
    </location>
</feature>
<feature type="region of interest" description="Disordered" evidence="1">
    <location>
        <begin position="1098"/>
        <end position="1420"/>
    </location>
</feature>
<dbReference type="PANTHER" id="PTHR22042:SF3">
    <property type="entry name" value="RIKEN CDNA 2900026A02 GENE"/>
    <property type="match status" value="1"/>
</dbReference>
<keyword evidence="4" id="KW-1185">Reference proteome</keyword>
<dbReference type="Proteomes" id="UP000265040">
    <property type="component" value="Chromosome 5"/>
</dbReference>
<feature type="domain" description="HSA" evidence="2">
    <location>
        <begin position="916"/>
        <end position="997"/>
    </location>
</feature>
<feature type="compositionally biased region" description="Polar residues" evidence="1">
    <location>
        <begin position="607"/>
        <end position="629"/>
    </location>
</feature>
<feature type="compositionally biased region" description="Basic and acidic residues" evidence="1">
    <location>
        <begin position="1371"/>
        <end position="1385"/>
    </location>
</feature>
<feature type="region of interest" description="Disordered" evidence="1">
    <location>
        <begin position="950"/>
        <end position="1071"/>
    </location>
</feature>
<evidence type="ECO:0000259" key="2">
    <source>
        <dbReference type="PROSITE" id="PS51204"/>
    </source>
</evidence>
<feature type="compositionally biased region" description="Acidic residues" evidence="1">
    <location>
        <begin position="1174"/>
        <end position="1203"/>
    </location>
</feature>
<feature type="compositionally biased region" description="Polar residues" evidence="1">
    <location>
        <begin position="421"/>
        <end position="430"/>
    </location>
</feature>
<feature type="compositionally biased region" description="Polar residues" evidence="1">
    <location>
        <begin position="1"/>
        <end position="15"/>
    </location>
</feature>
<dbReference type="SMART" id="SM01319">
    <property type="entry name" value="Tankyrase_bdg_C"/>
    <property type="match status" value="1"/>
</dbReference>
<proteinExistence type="predicted"/>
<evidence type="ECO:0000313" key="4">
    <source>
        <dbReference type="Proteomes" id="UP000265040"/>
    </source>
</evidence>
<feature type="compositionally biased region" description="Basic and acidic residues" evidence="1">
    <location>
        <begin position="1132"/>
        <end position="1147"/>
    </location>
</feature>
<feature type="compositionally biased region" description="Basic residues" evidence="1">
    <location>
        <begin position="1290"/>
        <end position="1304"/>
    </location>
</feature>
<feature type="compositionally biased region" description="Polar residues" evidence="1">
    <location>
        <begin position="34"/>
        <end position="56"/>
    </location>
</feature>
<dbReference type="InterPro" id="IPR014012">
    <property type="entry name" value="HSA_dom"/>
</dbReference>